<evidence type="ECO:0000256" key="3">
    <source>
        <dbReference type="SAM" id="Phobius"/>
    </source>
</evidence>
<dbReference type="Proteomes" id="UP000001307">
    <property type="component" value="Unassembled WGS sequence"/>
</dbReference>
<dbReference type="InterPro" id="IPR001507">
    <property type="entry name" value="ZP_dom"/>
</dbReference>
<protein>
    <recommendedName>
        <fullName evidence="4">ZP domain-containing protein</fullName>
    </recommendedName>
</protein>
<evidence type="ECO:0000259" key="4">
    <source>
        <dbReference type="PROSITE" id="PS51034"/>
    </source>
</evidence>
<accession>E4XXN6</accession>
<dbReference type="InParanoid" id="E4XXN6"/>
<evidence type="ECO:0000313" key="5">
    <source>
        <dbReference type="EMBL" id="CBY14430.1"/>
    </source>
</evidence>
<feature type="domain" description="ZP" evidence="4">
    <location>
        <begin position="1"/>
        <end position="137"/>
    </location>
</feature>
<feature type="transmembrane region" description="Helical" evidence="3">
    <location>
        <begin position="188"/>
        <end position="214"/>
    </location>
</feature>
<dbReference type="PROSITE" id="PS51034">
    <property type="entry name" value="ZP_2"/>
    <property type="match status" value="1"/>
</dbReference>
<reference evidence="5" key="1">
    <citation type="journal article" date="2010" name="Science">
        <title>Plasticity of animal genome architecture unmasked by rapid evolution of a pelagic tunicate.</title>
        <authorList>
            <person name="Denoeud F."/>
            <person name="Henriet S."/>
            <person name="Mungpakdee S."/>
            <person name="Aury J.M."/>
            <person name="Da Silva C."/>
            <person name="Brinkmann H."/>
            <person name="Mikhaleva J."/>
            <person name="Olsen L.C."/>
            <person name="Jubin C."/>
            <person name="Canestro C."/>
            <person name="Bouquet J.M."/>
            <person name="Danks G."/>
            <person name="Poulain J."/>
            <person name="Campsteijn C."/>
            <person name="Adamski M."/>
            <person name="Cross I."/>
            <person name="Yadetie F."/>
            <person name="Muffato M."/>
            <person name="Louis A."/>
            <person name="Butcher S."/>
            <person name="Tsagkogeorga G."/>
            <person name="Konrad A."/>
            <person name="Singh S."/>
            <person name="Jensen M.F."/>
            <person name="Cong E.H."/>
            <person name="Eikeseth-Otteraa H."/>
            <person name="Noel B."/>
            <person name="Anthouard V."/>
            <person name="Porcel B.M."/>
            <person name="Kachouri-Lafond R."/>
            <person name="Nishino A."/>
            <person name="Ugolini M."/>
            <person name="Chourrout P."/>
            <person name="Nishida H."/>
            <person name="Aasland R."/>
            <person name="Huzurbazar S."/>
            <person name="Westhof E."/>
            <person name="Delsuc F."/>
            <person name="Lehrach H."/>
            <person name="Reinhardt R."/>
            <person name="Weissenbach J."/>
            <person name="Roy S.W."/>
            <person name="Artiguenave F."/>
            <person name="Postlethwait J.H."/>
            <person name="Manak J.R."/>
            <person name="Thompson E.M."/>
            <person name="Jaillon O."/>
            <person name="Du Pasquier L."/>
            <person name="Boudinot P."/>
            <person name="Liberles D.A."/>
            <person name="Volff J.N."/>
            <person name="Philippe H."/>
            <person name="Lenhard B."/>
            <person name="Roest Crollius H."/>
            <person name="Wincker P."/>
            <person name="Chourrout D."/>
        </authorList>
    </citation>
    <scope>NUCLEOTIDE SEQUENCE [LARGE SCALE GENOMIC DNA]</scope>
</reference>
<gene>
    <name evidence="5" type="ORF">GSOID_T00007429001</name>
</gene>
<keyword evidence="2" id="KW-1015">Disulfide bond</keyword>
<dbReference type="InterPro" id="IPR055355">
    <property type="entry name" value="ZP-C"/>
</dbReference>
<keyword evidence="3" id="KW-0812">Transmembrane</keyword>
<name>E4XXN6_OIKDI</name>
<proteinExistence type="predicted"/>
<dbReference type="Gene3D" id="2.60.40.4100">
    <property type="entry name" value="Zona pellucida, ZP-C domain"/>
    <property type="match status" value="1"/>
</dbReference>
<keyword evidence="3" id="KW-0472">Membrane</keyword>
<sequence length="221" mass="24866">MRLYMSSNFTDFYTSPPVLSLNDDLYVEVNLERPLISEAFAPYTEFSTVMENCWGTPSQSRDGALKYFIIKNQCPVEGDTSLEVSSNGDGLTSRFNLKMFKFIGSEYNDVWLHCTVRACNATADSCVPDCGDRSRRSATRRELPFVSFGKELFADLPIQRKLAENDMDSRLVMVESDSNLSILRPGSMAFNVLIGIVAVVLILVFVFGLTIVVIRKKQPRK</sequence>
<keyword evidence="3" id="KW-1133">Transmembrane helix</keyword>
<organism evidence="5">
    <name type="scientific">Oikopleura dioica</name>
    <name type="common">Tunicate</name>
    <dbReference type="NCBI Taxonomy" id="34765"/>
    <lineage>
        <taxon>Eukaryota</taxon>
        <taxon>Metazoa</taxon>
        <taxon>Chordata</taxon>
        <taxon>Tunicata</taxon>
        <taxon>Appendicularia</taxon>
        <taxon>Copelata</taxon>
        <taxon>Oikopleuridae</taxon>
        <taxon>Oikopleura</taxon>
    </lineage>
</organism>
<dbReference type="Pfam" id="PF00100">
    <property type="entry name" value="Zona_pellucida"/>
    <property type="match status" value="1"/>
</dbReference>
<dbReference type="PANTHER" id="PTHR14002">
    <property type="entry name" value="ENDOGLIN/TGF-BETA RECEPTOR TYPE III"/>
    <property type="match status" value="1"/>
</dbReference>
<dbReference type="AlphaFoldDB" id="E4XXN6"/>
<dbReference type="InterPro" id="IPR042235">
    <property type="entry name" value="ZP-C_dom"/>
</dbReference>
<dbReference type="OrthoDB" id="10063988at2759"/>
<evidence type="ECO:0000256" key="1">
    <source>
        <dbReference type="ARBA" id="ARBA00022729"/>
    </source>
</evidence>
<evidence type="ECO:0000256" key="2">
    <source>
        <dbReference type="ARBA" id="ARBA00023157"/>
    </source>
</evidence>
<keyword evidence="1" id="KW-0732">Signal</keyword>
<keyword evidence="6" id="KW-1185">Reference proteome</keyword>
<dbReference type="EMBL" id="FN653286">
    <property type="protein sequence ID" value="CBY14430.1"/>
    <property type="molecule type" value="Genomic_DNA"/>
</dbReference>
<dbReference type="PANTHER" id="PTHR14002:SF20">
    <property type="entry name" value="ZONA PELLUCIDA-LIKE DOMAIN-CONTAINING PROTEIN 1"/>
    <property type="match status" value="1"/>
</dbReference>
<evidence type="ECO:0000313" key="6">
    <source>
        <dbReference type="Proteomes" id="UP000001307"/>
    </source>
</evidence>